<dbReference type="Pfam" id="PF00004">
    <property type="entry name" value="AAA"/>
    <property type="match status" value="1"/>
</dbReference>
<dbReference type="STRING" id="1661398.A0A482W0P1"/>
<evidence type="ECO:0000256" key="1">
    <source>
        <dbReference type="RuleBase" id="RU003651"/>
    </source>
</evidence>
<dbReference type="CDD" id="cd19518">
    <property type="entry name" value="RecA-like_NVL_r1-like"/>
    <property type="match status" value="1"/>
</dbReference>
<accession>A0A482W0P1</accession>
<feature type="region of interest" description="Disordered" evidence="2">
    <location>
        <begin position="163"/>
        <end position="203"/>
    </location>
</feature>
<feature type="compositionally biased region" description="Polar residues" evidence="2">
    <location>
        <begin position="169"/>
        <end position="202"/>
    </location>
</feature>
<dbReference type="Pfam" id="PF17862">
    <property type="entry name" value="AAA_lid_3"/>
    <property type="match status" value="1"/>
</dbReference>
<dbReference type="Pfam" id="PF16725">
    <property type="entry name" value="Nucleolin_bd"/>
    <property type="match status" value="1"/>
</dbReference>
<name>A0A482W0P1_ASBVE</name>
<dbReference type="PANTHER" id="PTHR48470">
    <property type="entry name" value="CELL DIVISION CONTROL PROTEIN 48 C ISOFORM 1"/>
    <property type="match status" value="1"/>
</dbReference>
<reference evidence="4 5" key="1">
    <citation type="submission" date="2017-03" db="EMBL/GenBank/DDBJ databases">
        <title>Genome of the blue death feigning beetle - Asbolus verrucosus.</title>
        <authorList>
            <person name="Rider S.D."/>
        </authorList>
    </citation>
    <scope>NUCLEOTIDE SEQUENCE [LARGE SCALE GENOMIC DNA]</scope>
    <source>
        <strain evidence="4">Butters</strain>
        <tissue evidence="4">Head and leg muscle</tissue>
    </source>
</reference>
<dbReference type="Gene3D" id="1.10.8.60">
    <property type="match status" value="1"/>
</dbReference>
<dbReference type="Gene3D" id="1.10.10.2010">
    <property type="match status" value="1"/>
</dbReference>
<dbReference type="InterPro" id="IPR055278">
    <property type="entry name" value="CDC48c"/>
</dbReference>
<keyword evidence="1" id="KW-0067">ATP-binding</keyword>
<dbReference type="Gene3D" id="3.40.50.300">
    <property type="entry name" value="P-loop containing nucleotide triphosphate hydrolases"/>
    <property type="match status" value="1"/>
</dbReference>
<keyword evidence="5" id="KW-1185">Reference proteome</keyword>
<dbReference type="SMART" id="SM00382">
    <property type="entry name" value="AAA"/>
    <property type="match status" value="1"/>
</dbReference>
<organism evidence="4 5">
    <name type="scientific">Asbolus verrucosus</name>
    <name type="common">Desert ironclad beetle</name>
    <dbReference type="NCBI Taxonomy" id="1661398"/>
    <lineage>
        <taxon>Eukaryota</taxon>
        <taxon>Metazoa</taxon>
        <taxon>Ecdysozoa</taxon>
        <taxon>Arthropoda</taxon>
        <taxon>Hexapoda</taxon>
        <taxon>Insecta</taxon>
        <taxon>Pterygota</taxon>
        <taxon>Neoptera</taxon>
        <taxon>Endopterygota</taxon>
        <taxon>Coleoptera</taxon>
        <taxon>Polyphaga</taxon>
        <taxon>Cucujiformia</taxon>
        <taxon>Tenebrionidae</taxon>
        <taxon>Pimeliinae</taxon>
        <taxon>Asbolus</taxon>
    </lineage>
</organism>
<dbReference type="InterPro" id="IPR027417">
    <property type="entry name" value="P-loop_NTPase"/>
</dbReference>
<feature type="compositionally biased region" description="Acidic residues" evidence="2">
    <location>
        <begin position="108"/>
        <end position="126"/>
    </location>
</feature>
<feature type="region of interest" description="Disordered" evidence="2">
    <location>
        <begin position="107"/>
        <end position="136"/>
    </location>
</feature>
<proteinExistence type="inferred from homology"/>
<dbReference type="InterPro" id="IPR038100">
    <property type="entry name" value="NLV2_N_sf"/>
</dbReference>
<dbReference type="InterPro" id="IPR041569">
    <property type="entry name" value="AAA_lid_3"/>
</dbReference>
<evidence type="ECO:0000313" key="5">
    <source>
        <dbReference type="Proteomes" id="UP000292052"/>
    </source>
</evidence>
<comment type="caution">
    <text evidence="4">The sequence shown here is derived from an EMBL/GenBank/DDBJ whole genome shotgun (WGS) entry which is preliminary data.</text>
</comment>
<evidence type="ECO:0000259" key="3">
    <source>
        <dbReference type="SMART" id="SM00382"/>
    </source>
</evidence>
<dbReference type="InterPro" id="IPR031996">
    <property type="entry name" value="NVL2_nucleolin-bd"/>
</dbReference>
<dbReference type="InterPro" id="IPR003593">
    <property type="entry name" value="AAA+_ATPase"/>
</dbReference>
<dbReference type="InterPro" id="IPR003960">
    <property type="entry name" value="ATPase_AAA_CS"/>
</dbReference>
<dbReference type="PANTHER" id="PTHR48470:SF1">
    <property type="entry name" value="CELL DIVISION CONTROL PROTEIN 48 C ISOFORM 1"/>
    <property type="match status" value="1"/>
</dbReference>
<dbReference type="OrthoDB" id="27435at2759"/>
<keyword evidence="1" id="KW-0547">Nucleotide-binding</keyword>
<dbReference type="FunFam" id="3.40.50.300:FF:000600">
    <property type="entry name" value="Nuclear valosin-containing protein-like"/>
    <property type="match status" value="1"/>
</dbReference>
<dbReference type="Proteomes" id="UP000292052">
    <property type="component" value="Unassembled WGS sequence"/>
</dbReference>
<dbReference type="EMBL" id="QDEB01041516">
    <property type="protein sequence ID" value="RZC38630.1"/>
    <property type="molecule type" value="Genomic_DNA"/>
</dbReference>
<comment type="similarity">
    <text evidence="1">Belongs to the AAA ATPase family.</text>
</comment>
<evidence type="ECO:0000313" key="4">
    <source>
        <dbReference type="EMBL" id="RZC38630.1"/>
    </source>
</evidence>
<dbReference type="GO" id="GO:0005524">
    <property type="term" value="F:ATP binding"/>
    <property type="evidence" value="ECO:0007669"/>
    <property type="project" value="UniProtKB-KW"/>
</dbReference>
<protein>
    <submittedName>
        <fullName evidence="4">Nuclear valosin-containing protein-like</fullName>
    </submittedName>
</protein>
<dbReference type="SUPFAM" id="SSF52540">
    <property type="entry name" value="P-loop containing nucleoside triphosphate hydrolases"/>
    <property type="match status" value="1"/>
</dbReference>
<gene>
    <name evidence="4" type="ORF">BDFB_010614</name>
</gene>
<feature type="domain" description="AAA+ ATPase" evidence="3">
    <location>
        <begin position="283"/>
        <end position="422"/>
    </location>
</feature>
<dbReference type="AlphaFoldDB" id="A0A482W0P1"/>
<dbReference type="PROSITE" id="PS00674">
    <property type="entry name" value="AAA"/>
    <property type="match status" value="1"/>
</dbReference>
<sequence>MGKINNKSGVEIIPLTEVNYRNNRSVIGSSTPDHRLKMDRLPYMSDPTIVPRVQKYLESNVDKTFVDINVMADDLQRSYREYARLKRNSFRASVKKAYSIVLQSYGLEDQDNSSSDDDEDSDESAPEEGATFHNNSLNNQLVNLYSRPALPKQIDENELIDISSDDSEATVQTSNDKSSNGPSTSQNKESQPPVNYQNNTASKKMVDYNKDRFQYFGKKRKADTIGLTPFQSAPKKKKSLATLQEPSVSFKDIGGMDKILEDVCKLLIHVRHPEVYRQIGISPPRGFLLHGPPGCGKTLLANAIAGEIGVPLLKVAAPELVAGVSGESEERIRELFERAICSTPCILFIDEIDAITPNRQNVQKEMERRIVAQLLSCLDDLSQNECGDRVLVIGATNRPDAIDPALRRAGRFDREICLGIPDVQSRVQILKVLTSKLKLSEEFEYETLAKYTPGFVGADLMSLTREAAMAAVNR</sequence>
<dbReference type="InterPro" id="IPR003959">
    <property type="entry name" value="ATPase_AAA_core"/>
</dbReference>
<dbReference type="GO" id="GO:0016887">
    <property type="term" value="F:ATP hydrolysis activity"/>
    <property type="evidence" value="ECO:0007669"/>
    <property type="project" value="InterPro"/>
</dbReference>
<evidence type="ECO:0000256" key="2">
    <source>
        <dbReference type="SAM" id="MobiDB-lite"/>
    </source>
</evidence>